<comment type="caution">
    <text evidence="2">The sequence shown here is derived from an EMBL/GenBank/DDBJ whole genome shotgun (WGS) entry which is preliminary data.</text>
</comment>
<dbReference type="PANTHER" id="PTHR31718">
    <property type="entry name" value="PLAT DOMAIN-CONTAINING PROTEIN"/>
    <property type="match status" value="1"/>
</dbReference>
<evidence type="ECO:0000313" key="3">
    <source>
        <dbReference type="Proteomes" id="UP000807159"/>
    </source>
</evidence>
<dbReference type="InterPro" id="IPR036392">
    <property type="entry name" value="PLAT/LH2_dom_sf"/>
</dbReference>
<gene>
    <name evidence="2" type="ORF">H0E87_021897</name>
</gene>
<proteinExistence type="predicted"/>
<dbReference type="AlphaFoldDB" id="A0A8T2XG32"/>
<evidence type="ECO:0008006" key="4">
    <source>
        <dbReference type="Google" id="ProtNLM"/>
    </source>
</evidence>
<sequence length="203" mass="22367">MRTAHYSLLLCFAFIFVVLSKADHPSNRVQPDHALDQSFSPGLIQQTVGNCAYTVIISTSCLSPKYTTDQISVVFGDAFGNQVFDPKLINPFTASFEQCSTNTFQVTGSCSLQICYIYFYRNGTNGWIPQSVKIYGSFSSPALFFFNSTDVPEGQWYGTDKCQHFPTAPPPPSTPSSAPGQQIPGWLAYLILGIIATSTFSFY</sequence>
<evidence type="ECO:0000256" key="1">
    <source>
        <dbReference type="SAM" id="SignalP"/>
    </source>
</evidence>
<dbReference type="PANTHER" id="PTHR31718:SF32">
    <property type="entry name" value="EMBRYO-SPECIFIC PROTEIN ATS3B"/>
    <property type="match status" value="1"/>
</dbReference>
<dbReference type="InterPro" id="IPR010417">
    <property type="entry name" value="Embryo-specific_ATS3"/>
</dbReference>
<reference evidence="2" key="1">
    <citation type="journal article" date="2021" name="J. Hered.">
        <title>Genome Assembly of Salicaceae Populus deltoides (Eastern Cottonwood) I-69 Based on Nanopore Sequencing and Hi-C Technologies.</title>
        <authorList>
            <person name="Bai S."/>
            <person name="Wu H."/>
            <person name="Zhang J."/>
            <person name="Pan Z."/>
            <person name="Zhao W."/>
            <person name="Li Z."/>
            <person name="Tong C."/>
        </authorList>
    </citation>
    <scope>NUCLEOTIDE SEQUENCE</scope>
    <source>
        <tissue evidence="2">Leaf</tissue>
    </source>
</reference>
<keyword evidence="1" id="KW-0732">Signal</keyword>
<accession>A0A8T2XG32</accession>
<name>A0A8T2XG32_POPDE</name>
<evidence type="ECO:0000313" key="2">
    <source>
        <dbReference type="EMBL" id="KAH8492505.1"/>
    </source>
</evidence>
<dbReference type="Pfam" id="PF06232">
    <property type="entry name" value="ATS3"/>
    <property type="match status" value="1"/>
</dbReference>
<dbReference type="CDD" id="cd00113">
    <property type="entry name" value="PLAT"/>
    <property type="match status" value="1"/>
</dbReference>
<feature type="signal peptide" evidence="1">
    <location>
        <begin position="1"/>
        <end position="22"/>
    </location>
</feature>
<keyword evidence="3" id="KW-1185">Reference proteome</keyword>
<dbReference type="Proteomes" id="UP000807159">
    <property type="component" value="Chromosome 12"/>
</dbReference>
<dbReference type="SUPFAM" id="SSF49723">
    <property type="entry name" value="Lipase/lipooxygenase domain (PLAT/LH2 domain)"/>
    <property type="match status" value="1"/>
</dbReference>
<dbReference type="EMBL" id="JACEGQ020000012">
    <property type="protein sequence ID" value="KAH8492505.1"/>
    <property type="molecule type" value="Genomic_DNA"/>
</dbReference>
<organism evidence="2 3">
    <name type="scientific">Populus deltoides</name>
    <name type="common">Eastern poplar</name>
    <name type="synonym">Eastern cottonwood</name>
    <dbReference type="NCBI Taxonomy" id="3696"/>
    <lineage>
        <taxon>Eukaryota</taxon>
        <taxon>Viridiplantae</taxon>
        <taxon>Streptophyta</taxon>
        <taxon>Embryophyta</taxon>
        <taxon>Tracheophyta</taxon>
        <taxon>Spermatophyta</taxon>
        <taxon>Magnoliopsida</taxon>
        <taxon>eudicotyledons</taxon>
        <taxon>Gunneridae</taxon>
        <taxon>Pentapetalae</taxon>
        <taxon>rosids</taxon>
        <taxon>fabids</taxon>
        <taxon>Malpighiales</taxon>
        <taxon>Salicaceae</taxon>
        <taxon>Saliceae</taxon>
        <taxon>Populus</taxon>
    </lineage>
</organism>
<protein>
    <recommendedName>
        <fullName evidence="4">Embryo-specific 3</fullName>
    </recommendedName>
</protein>
<feature type="chain" id="PRO_5035743672" description="Embryo-specific 3" evidence="1">
    <location>
        <begin position="23"/>
        <end position="203"/>
    </location>
</feature>